<dbReference type="Pfam" id="PF01535">
    <property type="entry name" value="PPR"/>
    <property type="match status" value="1"/>
</dbReference>
<accession>A0AAV7EUU5</accession>
<proteinExistence type="predicted"/>
<feature type="repeat" description="PPR" evidence="2">
    <location>
        <begin position="278"/>
        <end position="312"/>
    </location>
</feature>
<evidence type="ECO:0000313" key="4">
    <source>
        <dbReference type="EMBL" id="KAG9451412.1"/>
    </source>
</evidence>
<dbReference type="AlphaFoldDB" id="A0AAV7EUU5"/>
<dbReference type="InterPro" id="IPR011990">
    <property type="entry name" value="TPR-like_helical_dom_sf"/>
</dbReference>
<dbReference type="PROSITE" id="PS51375">
    <property type="entry name" value="PPR"/>
    <property type="match status" value="4"/>
</dbReference>
<comment type="caution">
    <text evidence="4">The sequence shown here is derived from an EMBL/GenBank/DDBJ whole genome shotgun (WGS) entry which is preliminary data.</text>
</comment>
<dbReference type="Gene3D" id="1.25.40.10">
    <property type="entry name" value="Tetratricopeptide repeat domain"/>
    <property type="match status" value="3"/>
</dbReference>
<feature type="repeat" description="PPR" evidence="2">
    <location>
        <begin position="591"/>
        <end position="621"/>
    </location>
</feature>
<dbReference type="EMBL" id="JAINDJ010000004">
    <property type="protein sequence ID" value="KAG9451412.1"/>
    <property type="molecule type" value="Genomic_DNA"/>
</dbReference>
<dbReference type="InterPro" id="IPR046960">
    <property type="entry name" value="PPR_At4g14850-like_plant"/>
</dbReference>
<organism evidence="4 5">
    <name type="scientific">Aristolochia fimbriata</name>
    <name type="common">White veined hardy Dutchman's pipe vine</name>
    <dbReference type="NCBI Taxonomy" id="158543"/>
    <lineage>
        <taxon>Eukaryota</taxon>
        <taxon>Viridiplantae</taxon>
        <taxon>Streptophyta</taxon>
        <taxon>Embryophyta</taxon>
        <taxon>Tracheophyta</taxon>
        <taxon>Spermatophyta</taxon>
        <taxon>Magnoliopsida</taxon>
        <taxon>Magnoliidae</taxon>
        <taxon>Piperales</taxon>
        <taxon>Aristolochiaceae</taxon>
        <taxon>Aristolochia</taxon>
    </lineage>
</organism>
<protein>
    <recommendedName>
        <fullName evidence="6">Pentatricopeptide repeat-containing protein</fullName>
    </recommendedName>
</protein>
<dbReference type="Pfam" id="PF20430">
    <property type="entry name" value="Eplus_motif"/>
    <property type="match status" value="1"/>
</dbReference>
<feature type="region of interest" description="Disordered" evidence="3">
    <location>
        <begin position="1"/>
        <end position="38"/>
    </location>
</feature>
<evidence type="ECO:0000313" key="5">
    <source>
        <dbReference type="Proteomes" id="UP000825729"/>
    </source>
</evidence>
<dbReference type="Pfam" id="PF13041">
    <property type="entry name" value="PPR_2"/>
    <property type="match status" value="2"/>
</dbReference>
<dbReference type="Pfam" id="PF20431">
    <property type="entry name" value="E_motif"/>
    <property type="match status" value="1"/>
</dbReference>
<dbReference type="GO" id="GO:0009451">
    <property type="term" value="P:RNA modification"/>
    <property type="evidence" value="ECO:0007669"/>
    <property type="project" value="InterPro"/>
</dbReference>
<keyword evidence="1" id="KW-0677">Repeat</keyword>
<evidence type="ECO:0000256" key="3">
    <source>
        <dbReference type="SAM" id="MobiDB-lite"/>
    </source>
</evidence>
<dbReference type="PANTHER" id="PTHR47926">
    <property type="entry name" value="PENTATRICOPEPTIDE REPEAT-CONTAINING PROTEIN"/>
    <property type="match status" value="1"/>
</dbReference>
<dbReference type="Proteomes" id="UP000825729">
    <property type="component" value="Unassembled WGS sequence"/>
</dbReference>
<dbReference type="InterPro" id="IPR046849">
    <property type="entry name" value="E2_motif"/>
</dbReference>
<evidence type="ECO:0008006" key="6">
    <source>
        <dbReference type="Google" id="ProtNLM"/>
    </source>
</evidence>
<dbReference type="PANTHER" id="PTHR47926:SF347">
    <property type="entry name" value="PENTATRICOPEPTIDE REPEAT-CONTAINING PROTEIN"/>
    <property type="match status" value="1"/>
</dbReference>
<feature type="compositionally biased region" description="Basic and acidic residues" evidence="3">
    <location>
        <begin position="1"/>
        <end position="17"/>
    </location>
</feature>
<dbReference type="NCBIfam" id="TIGR00756">
    <property type="entry name" value="PPR"/>
    <property type="match status" value="4"/>
</dbReference>
<keyword evidence="5" id="KW-1185">Reference proteome</keyword>
<evidence type="ECO:0000256" key="1">
    <source>
        <dbReference type="ARBA" id="ARBA00022737"/>
    </source>
</evidence>
<dbReference type="InterPro" id="IPR002885">
    <property type="entry name" value="PPR_rpt"/>
</dbReference>
<name>A0AAV7EUU5_ARIFI</name>
<gene>
    <name evidence="4" type="ORF">H6P81_011377</name>
</gene>
<feature type="repeat" description="PPR" evidence="2">
    <location>
        <begin position="247"/>
        <end position="277"/>
    </location>
</feature>
<reference evidence="4 5" key="1">
    <citation type="submission" date="2021-07" db="EMBL/GenBank/DDBJ databases">
        <title>The Aristolochia fimbriata genome: insights into angiosperm evolution, floral development and chemical biosynthesis.</title>
        <authorList>
            <person name="Jiao Y."/>
        </authorList>
    </citation>
    <scope>NUCLEOTIDE SEQUENCE [LARGE SCALE GENOMIC DNA]</scope>
    <source>
        <strain evidence="4">IBCAS-2021</strain>
        <tissue evidence="4">Leaf</tissue>
    </source>
</reference>
<evidence type="ECO:0000256" key="2">
    <source>
        <dbReference type="PROSITE-ProRule" id="PRU00708"/>
    </source>
</evidence>
<dbReference type="InterPro" id="IPR046848">
    <property type="entry name" value="E_motif"/>
</dbReference>
<dbReference type="GO" id="GO:0003723">
    <property type="term" value="F:RNA binding"/>
    <property type="evidence" value="ECO:0007669"/>
    <property type="project" value="InterPro"/>
</dbReference>
<dbReference type="FunFam" id="1.25.40.10:FF:000344">
    <property type="entry name" value="Pentatricopeptide repeat-containing protein"/>
    <property type="match status" value="1"/>
</dbReference>
<dbReference type="FunFam" id="1.25.40.10:FF:000090">
    <property type="entry name" value="Pentatricopeptide repeat-containing protein, chloroplastic"/>
    <property type="match status" value="1"/>
</dbReference>
<sequence>MSCERRRKESVPYKSWKEPNLSGKMINENERRSRHNPSAVDSITDFRDLRPDESKSELRCFVAGNIQTLFLRRHCASFSRYSWPLTPAITSKMPFFTLPASPEKKVYYGLSETVCSSILSTCTDKKTLSKLHAAIICSGFQSVFVSGRLLALYASFCDVETAVAIFREVSKNSQPSTWLWNMVMKIQIEAGLSESALSFYGRMRAMDALPDEFTFPLLNRAVAALPHRLNDGRSVHCFSIKAGFGDNLYFCNTLIGLYGKNGLIDEARQVFDGMVEKDLVSWTSMISGFVRVKKTDDALTLFCTMRAAGFEPSEVTLVTIFAACSVAKNVMQGLQLHAYTFKKGFLTDDRIQNSVLLMYIKHCRIRDAENLFTSVQNRDVVAWNIMIKAFTLDGNLYEVMKSLNEMRVDIHPSRETLTLVISAFTKSAGILLGESLHGYALKSGLIDTILQTSLMAFYTTCGEIDSGYFKEAMELFRQIQLMRMTLGPEILRSLVVVCSHLGAYRLGKEIHGYYMRNLFYWEKQNDSIQTSLVDMYAKCGSIQYARRCFDQIGCRDVVAWSAMVEGYGIHGLGLEALNIFHKMTDEGVQPNSVTFVSLLSACSHSGLVNEGREVFRYMRRECGIEPNLYHYTSLVDVLARSGKLQEALGVIEDMTLAPDSRIWGSLLASCRIYSDCELGEYVAQRVFDLEPENEGYHVVLCNTQARADKQEEAQLIRNIMRVRGLKKKPGWSSLEAREEFHTFIAGDTMHPQIKEIHEALRSLANNAEQTVHFS</sequence>
<dbReference type="Pfam" id="PF12854">
    <property type="entry name" value="PPR_1"/>
    <property type="match status" value="1"/>
</dbReference>
<feature type="repeat" description="PPR" evidence="2">
    <location>
        <begin position="556"/>
        <end position="590"/>
    </location>
</feature>